<gene>
    <name evidence="2" type="ORF">GCM10023208_01380</name>
</gene>
<evidence type="ECO:0000259" key="1">
    <source>
        <dbReference type="Pfam" id="PF26061"/>
    </source>
</evidence>
<protein>
    <recommendedName>
        <fullName evidence="1">DUF8021 domain-containing protein</fullName>
    </recommendedName>
</protein>
<organism evidence="2 3">
    <name type="scientific">Erythrobacter westpacificensis</name>
    <dbReference type="NCBI Taxonomy" id="1055231"/>
    <lineage>
        <taxon>Bacteria</taxon>
        <taxon>Pseudomonadati</taxon>
        <taxon>Pseudomonadota</taxon>
        <taxon>Alphaproteobacteria</taxon>
        <taxon>Sphingomonadales</taxon>
        <taxon>Erythrobacteraceae</taxon>
        <taxon>Erythrobacter/Porphyrobacter group</taxon>
        <taxon>Erythrobacter</taxon>
    </lineage>
</organism>
<name>A0ABP9JY72_9SPHN</name>
<dbReference type="Proteomes" id="UP001500518">
    <property type="component" value="Unassembled WGS sequence"/>
</dbReference>
<sequence length="301" mass="33537">MANSLPATAHTRGELCARMDAFLDALSARDASQVAWAEHVVFTENNVQLAVGDGIWNTVTAIPRDYDLKAADPATGQVSWFGFVTEGPDTAVMGLRLKIEAGRVAEAEAIICRPHELGPFPVIDLDRRPRESLLADVPQEQRTARERMIALANGYFDTLQLNDGKLFTHFTDNCDRIENGLQTTNVEIEGYPIAAMGTGDQFRLGQYKYDDRLRDRRFPLVDEQKGLVIAAGFIDHSGRITEVTWTDGSTHDSIFHFPHSFALLEMFKIVDGKIADVEAVFITVPYNMPSPWIAPQPYVVR</sequence>
<feature type="domain" description="DUF8021" evidence="1">
    <location>
        <begin position="10"/>
        <end position="110"/>
    </location>
</feature>
<keyword evidence="3" id="KW-1185">Reference proteome</keyword>
<dbReference type="RefSeq" id="WP_346031217.1">
    <property type="nucleotide sequence ID" value="NZ_BAABHV010000001.1"/>
</dbReference>
<dbReference type="Pfam" id="PF26061">
    <property type="entry name" value="DUF8021"/>
    <property type="match status" value="2"/>
</dbReference>
<evidence type="ECO:0000313" key="2">
    <source>
        <dbReference type="EMBL" id="GAA5046192.1"/>
    </source>
</evidence>
<proteinExistence type="predicted"/>
<feature type="domain" description="DUF8021" evidence="1">
    <location>
        <begin position="141"/>
        <end position="281"/>
    </location>
</feature>
<dbReference type="EMBL" id="BAABHV010000001">
    <property type="protein sequence ID" value="GAA5046192.1"/>
    <property type="molecule type" value="Genomic_DNA"/>
</dbReference>
<evidence type="ECO:0000313" key="3">
    <source>
        <dbReference type="Proteomes" id="UP001500518"/>
    </source>
</evidence>
<dbReference type="InterPro" id="IPR058334">
    <property type="entry name" value="DUF8021"/>
</dbReference>
<reference evidence="3" key="1">
    <citation type="journal article" date="2019" name="Int. J. Syst. Evol. Microbiol.">
        <title>The Global Catalogue of Microorganisms (GCM) 10K type strain sequencing project: providing services to taxonomists for standard genome sequencing and annotation.</title>
        <authorList>
            <consortium name="The Broad Institute Genomics Platform"/>
            <consortium name="The Broad Institute Genome Sequencing Center for Infectious Disease"/>
            <person name="Wu L."/>
            <person name="Ma J."/>
        </authorList>
    </citation>
    <scope>NUCLEOTIDE SEQUENCE [LARGE SCALE GENOMIC DNA]</scope>
    <source>
        <strain evidence="3">JCM 18014</strain>
    </source>
</reference>
<comment type="caution">
    <text evidence="2">The sequence shown here is derived from an EMBL/GenBank/DDBJ whole genome shotgun (WGS) entry which is preliminary data.</text>
</comment>
<accession>A0ABP9JY72</accession>